<protein>
    <submittedName>
        <fullName evidence="2">Uncharacterized protein</fullName>
    </submittedName>
</protein>
<sequence>MNVTGITAQGAAIGADLSSVSVKTSASSIGSVSYRQPINNQKVEDNSKVTVA</sequence>
<dbReference type="RefSeq" id="WP_172605662.1">
    <property type="nucleotide sequence ID" value="NZ_LS483452.1"/>
</dbReference>
<proteinExistence type="predicted"/>
<gene>
    <name evidence="2" type="ORF">SHEWBE_1748</name>
</gene>
<evidence type="ECO:0000313" key="2">
    <source>
        <dbReference type="EMBL" id="SQH75714.1"/>
    </source>
</evidence>
<reference evidence="3" key="1">
    <citation type="submission" date="2018-06" db="EMBL/GenBank/DDBJ databases">
        <authorList>
            <person name="Cea G.-C."/>
            <person name="William W."/>
        </authorList>
    </citation>
    <scope>NUCLEOTIDE SEQUENCE [LARGE SCALE GENOMIC DNA]</scope>
    <source>
        <strain evidence="3">DB21MT-2</strain>
    </source>
</reference>
<feature type="compositionally biased region" description="Basic and acidic residues" evidence="1">
    <location>
        <begin position="42"/>
        <end position="52"/>
    </location>
</feature>
<dbReference type="EMBL" id="LS483452">
    <property type="protein sequence ID" value="SQH75714.1"/>
    <property type="molecule type" value="Genomic_DNA"/>
</dbReference>
<dbReference type="AlphaFoldDB" id="A0A330M2P6"/>
<accession>A0A330M2P6</accession>
<name>A0A330M2P6_9GAMM</name>
<organism evidence="2 3">
    <name type="scientific">Shewanella benthica</name>
    <dbReference type="NCBI Taxonomy" id="43661"/>
    <lineage>
        <taxon>Bacteria</taxon>
        <taxon>Pseudomonadati</taxon>
        <taxon>Pseudomonadota</taxon>
        <taxon>Gammaproteobacteria</taxon>
        <taxon>Alteromonadales</taxon>
        <taxon>Shewanellaceae</taxon>
        <taxon>Shewanella</taxon>
    </lineage>
</organism>
<dbReference type="KEGG" id="sbk:SHEWBE_1748"/>
<evidence type="ECO:0000256" key="1">
    <source>
        <dbReference type="SAM" id="MobiDB-lite"/>
    </source>
</evidence>
<evidence type="ECO:0000313" key="3">
    <source>
        <dbReference type="Proteomes" id="UP000250123"/>
    </source>
</evidence>
<feature type="region of interest" description="Disordered" evidence="1">
    <location>
        <begin position="28"/>
        <end position="52"/>
    </location>
</feature>
<dbReference type="Proteomes" id="UP000250123">
    <property type="component" value="Chromosome SHEWBE"/>
</dbReference>